<dbReference type="SUPFAM" id="SSF54427">
    <property type="entry name" value="NTF2-like"/>
    <property type="match status" value="1"/>
</dbReference>
<dbReference type="InterPro" id="IPR032710">
    <property type="entry name" value="NTF2-like_dom_sf"/>
</dbReference>
<evidence type="ECO:0008006" key="4">
    <source>
        <dbReference type="Google" id="ProtNLM"/>
    </source>
</evidence>
<accession>A0ABP7NP29</accession>
<dbReference type="RefSeq" id="WP_316758503.1">
    <property type="nucleotide sequence ID" value="NZ_BAABAK010000001.1"/>
</dbReference>
<gene>
    <name evidence="2" type="ORF">GCM10022246_01450</name>
</gene>
<feature type="chain" id="PRO_5046139438" description="DUF4440 domain-containing protein" evidence="1">
    <location>
        <begin position="20"/>
        <end position="153"/>
    </location>
</feature>
<keyword evidence="3" id="KW-1185">Reference proteome</keyword>
<dbReference type="EMBL" id="BAABAK010000001">
    <property type="protein sequence ID" value="GAA3950652.1"/>
    <property type="molecule type" value="Genomic_DNA"/>
</dbReference>
<organism evidence="2 3">
    <name type="scientific">Pedobacter ginsengiterrae</name>
    <dbReference type="NCBI Taxonomy" id="871696"/>
    <lineage>
        <taxon>Bacteria</taxon>
        <taxon>Pseudomonadati</taxon>
        <taxon>Bacteroidota</taxon>
        <taxon>Sphingobacteriia</taxon>
        <taxon>Sphingobacteriales</taxon>
        <taxon>Sphingobacteriaceae</taxon>
        <taxon>Pedobacter</taxon>
    </lineage>
</organism>
<keyword evidence="1" id="KW-0732">Signal</keyword>
<dbReference type="Proteomes" id="UP001501081">
    <property type="component" value="Unassembled WGS sequence"/>
</dbReference>
<dbReference type="Gene3D" id="3.10.450.50">
    <property type="match status" value="1"/>
</dbReference>
<evidence type="ECO:0000256" key="1">
    <source>
        <dbReference type="SAM" id="SignalP"/>
    </source>
</evidence>
<protein>
    <recommendedName>
        <fullName evidence="4">DUF4440 domain-containing protein</fullName>
    </recommendedName>
</protein>
<proteinExistence type="predicted"/>
<evidence type="ECO:0000313" key="2">
    <source>
        <dbReference type="EMBL" id="GAA3950652.1"/>
    </source>
</evidence>
<evidence type="ECO:0000313" key="3">
    <source>
        <dbReference type="Proteomes" id="UP001501081"/>
    </source>
</evidence>
<reference evidence="3" key="1">
    <citation type="journal article" date="2019" name="Int. J. Syst. Evol. Microbiol.">
        <title>The Global Catalogue of Microorganisms (GCM) 10K type strain sequencing project: providing services to taxonomists for standard genome sequencing and annotation.</title>
        <authorList>
            <consortium name="The Broad Institute Genomics Platform"/>
            <consortium name="The Broad Institute Genome Sequencing Center for Infectious Disease"/>
            <person name="Wu L."/>
            <person name="Ma J."/>
        </authorList>
    </citation>
    <scope>NUCLEOTIDE SEQUENCE [LARGE SCALE GENOMIC DNA]</scope>
    <source>
        <strain evidence="3">JCM 17338</strain>
    </source>
</reference>
<name>A0ABP7NP29_9SPHI</name>
<feature type="signal peptide" evidence="1">
    <location>
        <begin position="1"/>
        <end position="19"/>
    </location>
</feature>
<comment type="caution">
    <text evidence="2">The sequence shown here is derived from an EMBL/GenBank/DDBJ whole genome shotgun (WGS) entry which is preliminary data.</text>
</comment>
<sequence>MKKILIICALITGSVSAFAQLDTLSYPKERKEVIAFMHDPEFKVQTQHNCNDFVSVGPKGDINYSLPQWKSTQEKEKLVFKSVKVVSGTEIIRIYTATTAVVNWLADVQISVQGHDISLKVRRLEVFIKKNGSWCMVAGQGTQVDEKLFPLPK</sequence>